<evidence type="ECO:0000256" key="2">
    <source>
        <dbReference type="SAM" id="Phobius"/>
    </source>
</evidence>
<feature type="compositionally biased region" description="Basic and acidic residues" evidence="1">
    <location>
        <begin position="492"/>
        <end position="533"/>
    </location>
</feature>
<keyword evidence="4" id="KW-1185">Reference proteome</keyword>
<feature type="region of interest" description="Disordered" evidence="1">
    <location>
        <begin position="392"/>
        <end position="552"/>
    </location>
</feature>
<dbReference type="Proteomes" id="UP001303046">
    <property type="component" value="Unassembled WGS sequence"/>
</dbReference>
<evidence type="ECO:0000313" key="4">
    <source>
        <dbReference type="Proteomes" id="UP001303046"/>
    </source>
</evidence>
<protein>
    <submittedName>
        <fullName evidence="3">Uncharacterized protein</fullName>
    </submittedName>
</protein>
<gene>
    <name evidence="3" type="primary">Necator_chrIV.g16536</name>
    <name evidence="3" type="ORF">RB195_003239</name>
</gene>
<evidence type="ECO:0000313" key="3">
    <source>
        <dbReference type="EMBL" id="KAK6751704.1"/>
    </source>
</evidence>
<keyword evidence="2" id="KW-0812">Transmembrane</keyword>
<comment type="caution">
    <text evidence="3">The sequence shown here is derived from an EMBL/GenBank/DDBJ whole genome shotgun (WGS) entry which is preliminary data.</text>
</comment>
<name>A0ABR1DMR3_NECAM</name>
<keyword evidence="2" id="KW-0472">Membrane</keyword>
<reference evidence="3 4" key="1">
    <citation type="submission" date="2023-08" db="EMBL/GenBank/DDBJ databases">
        <title>A Necator americanus chromosomal reference genome.</title>
        <authorList>
            <person name="Ilik V."/>
            <person name="Petrzelkova K.J."/>
            <person name="Pardy F."/>
            <person name="Fuh T."/>
            <person name="Niatou-Singa F.S."/>
            <person name="Gouil Q."/>
            <person name="Baker L."/>
            <person name="Ritchie M.E."/>
            <person name="Jex A.R."/>
            <person name="Gazzola D."/>
            <person name="Li H."/>
            <person name="Toshio Fujiwara R."/>
            <person name="Zhan B."/>
            <person name="Aroian R.V."/>
            <person name="Pafco B."/>
            <person name="Schwarz E.M."/>
        </authorList>
    </citation>
    <scope>NUCLEOTIDE SEQUENCE [LARGE SCALE GENOMIC DNA]</scope>
    <source>
        <strain evidence="3 4">Aroian</strain>
        <tissue evidence="3">Whole animal</tissue>
    </source>
</reference>
<dbReference type="PANTHER" id="PTHR22989:SF3">
    <property type="entry name" value="METHYLTRANSFERASE FKBM DOMAIN-CONTAINING PROTEIN"/>
    <property type="match status" value="1"/>
</dbReference>
<feature type="region of interest" description="Disordered" evidence="1">
    <location>
        <begin position="600"/>
        <end position="639"/>
    </location>
</feature>
<keyword evidence="2" id="KW-1133">Transmembrane helix</keyword>
<organism evidence="3 4">
    <name type="scientific">Necator americanus</name>
    <name type="common">Human hookworm</name>
    <dbReference type="NCBI Taxonomy" id="51031"/>
    <lineage>
        <taxon>Eukaryota</taxon>
        <taxon>Metazoa</taxon>
        <taxon>Ecdysozoa</taxon>
        <taxon>Nematoda</taxon>
        <taxon>Chromadorea</taxon>
        <taxon>Rhabditida</taxon>
        <taxon>Rhabditina</taxon>
        <taxon>Rhabditomorpha</taxon>
        <taxon>Strongyloidea</taxon>
        <taxon>Ancylostomatidae</taxon>
        <taxon>Bunostominae</taxon>
        <taxon>Necator</taxon>
    </lineage>
</organism>
<evidence type="ECO:0000256" key="1">
    <source>
        <dbReference type="SAM" id="MobiDB-lite"/>
    </source>
</evidence>
<feature type="transmembrane region" description="Helical" evidence="2">
    <location>
        <begin position="12"/>
        <end position="32"/>
    </location>
</feature>
<sequence length="797" mass="91838">MSAFNIKRHQFLTYQAAALYAIVFIFVFVKLGSVEAELEENSAYDLATHCYHKYWKYFNLENFLDLLPFIAERCAPSPSVMDVYRFGDEDDWRYSMIPKAAPPQKKCYAFVFVGFSHGLAVELQIKRSLLFNCDMMGVHPAASDTAHDFALNIGEFEQARVQSWNGMSSRSLATIVANNVDYARNSQHIIAEHVFVTEIDDIYELLPRMLEEVGYSRYIVSCQLTIDIPRPDARQIQLFISFIQQIITEEHYTILSVLDIRNVMRIHMFNHHHNVCIKRYGSWLRFTFDHVSQVSEAGEFSCRVHSGYQNRAQAGNCTIAFYGLSESLSAELSLCQEEQNCQLYGIDSNKNQEIDFKKIGKFFEAKSNDVDMADKTHTSERRKREEIILNDERSGFRKVPNSIEEDEKFTKKHNKEEHNEPPQNMDKKGKHINNVTVIWDDQSDEQNGKKKDRKLAKEVGETKEVEQSSNVEDKVDKRADYLKKYNAGPNSAEEKAEKKEDAKDSEQTLEKKREKGPEERKETTVTGDEKSEDLTNNNPGNRAESKNVMGKVDKRADYLIKYNRGPSSDEIILDRKKELKKAEQLLEQKRERASKKIEETMEMTSTPTEDFATKKPGNSVPTKSLDKDHQKSANGSDALESTTISFDKETFGVNNDDDKMIEDDQDYVMQTTLSTDVHEIPKEILSVDLETFILKNVRKRLIYQLSINVANGFYILEELAKKVLKSIDICQINIILLRPSNKNLEQFALFHKHIMENTGLLPLIAEEKNENIRIYLLNTSSWKCLELYSYNGVKPKS</sequence>
<accession>A0ABR1DMR3</accession>
<proteinExistence type="predicted"/>
<dbReference type="PANTHER" id="PTHR22989">
    <property type="entry name" value="UNCHARACTERIZED DUF13 C.ELEGANS"/>
    <property type="match status" value="1"/>
</dbReference>
<dbReference type="EMBL" id="JAVFWL010000004">
    <property type="protein sequence ID" value="KAK6751704.1"/>
    <property type="molecule type" value="Genomic_DNA"/>
</dbReference>
<feature type="compositionally biased region" description="Basic and acidic residues" evidence="1">
    <location>
        <begin position="455"/>
        <end position="483"/>
    </location>
</feature>